<evidence type="ECO:0000256" key="5">
    <source>
        <dbReference type="ARBA" id="ARBA00023242"/>
    </source>
</evidence>
<keyword evidence="3" id="KW-0238">DNA-binding</keyword>
<dbReference type="PROSITE" id="PS50066">
    <property type="entry name" value="MADS_BOX_2"/>
    <property type="match status" value="1"/>
</dbReference>
<dbReference type="Proteomes" id="UP001314170">
    <property type="component" value="Unassembled WGS sequence"/>
</dbReference>
<keyword evidence="5" id="KW-0539">Nucleus</keyword>
<dbReference type="InterPro" id="IPR002100">
    <property type="entry name" value="TF_MADSbox"/>
</dbReference>
<dbReference type="GO" id="GO:0003677">
    <property type="term" value="F:DNA binding"/>
    <property type="evidence" value="ECO:0007669"/>
    <property type="project" value="UniProtKB-KW"/>
</dbReference>
<evidence type="ECO:0000313" key="7">
    <source>
        <dbReference type="EMBL" id="CAK7331234.1"/>
    </source>
</evidence>
<comment type="subcellular location">
    <subcellularLocation>
        <location evidence="1">Nucleus</location>
    </subcellularLocation>
</comment>
<feature type="domain" description="MADS-box" evidence="6">
    <location>
        <begin position="1"/>
        <end position="32"/>
    </location>
</feature>
<dbReference type="InterPro" id="IPR036879">
    <property type="entry name" value="TF_MADSbox_sf"/>
</dbReference>
<dbReference type="EMBL" id="CAWUPB010000913">
    <property type="protein sequence ID" value="CAK7331234.1"/>
    <property type="molecule type" value="Genomic_DNA"/>
</dbReference>
<gene>
    <name evidence="7" type="ORF">DCAF_LOCUS8364</name>
</gene>
<organism evidence="7 8">
    <name type="scientific">Dovyalis caffra</name>
    <dbReference type="NCBI Taxonomy" id="77055"/>
    <lineage>
        <taxon>Eukaryota</taxon>
        <taxon>Viridiplantae</taxon>
        <taxon>Streptophyta</taxon>
        <taxon>Embryophyta</taxon>
        <taxon>Tracheophyta</taxon>
        <taxon>Spermatophyta</taxon>
        <taxon>Magnoliopsida</taxon>
        <taxon>eudicotyledons</taxon>
        <taxon>Gunneridae</taxon>
        <taxon>Pentapetalae</taxon>
        <taxon>rosids</taxon>
        <taxon>fabids</taxon>
        <taxon>Malpighiales</taxon>
        <taxon>Salicaceae</taxon>
        <taxon>Flacourtieae</taxon>
        <taxon>Dovyalis</taxon>
    </lineage>
</organism>
<name>A0AAV1RCA1_9ROSI</name>
<evidence type="ECO:0000259" key="6">
    <source>
        <dbReference type="PROSITE" id="PS50066"/>
    </source>
</evidence>
<dbReference type="Gene3D" id="3.40.1810.10">
    <property type="entry name" value="Transcription factor, MADS-box"/>
    <property type="match status" value="1"/>
</dbReference>
<dbReference type="Pfam" id="PF00319">
    <property type="entry name" value="SRF-TF"/>
    <property type="match status" value="1"/>
</dbReference>
<dbReference type="SUPFAM" id="SSF55455">
    <property type="entry name" value="SRF-like"/>
    <property type="match status" value="1"/>
</dbReference>
<keyword evidence="2" id="KW-0805">Transcription regulation</keyword>
<evidence type="ECO:0000313" key="8">
    <source>
        <dbReference type="Proteomes" id="UP001314170"/>
    </source>
</evidence>
<protein>
    <recommendedName>
        <fullName evidence="6">MADS-box domain-containing protein</fullName>
    </recommendedName>
</protein>
<proteinExistence type="predicted"/>
<evidence type="ECO:0000256" key="4">
    <source>
        <dbReference type="ARBA" id="ARBA00023163"/>
    </source>
</evidence>
<keyword evidence="4" id="KW-0804">Transcription</keyword>
<evidence type="ECO:0000256" key="1">
    <source>
        <dbReference type="ARBA" id="ARBA00004123"/>
    </source>
</evidence>
<dbReference type="GO" id="GO:0046983">
    <property type="term" value="F:protein dimerization activity"/>
    <property type="evidence" value="ECO:0007669"/>
    <property type="project" value="InterPro"/>
</dbReference>
<comment type="caution">
    <text evidence="7">The sequence shown here is derived from an EMBL/GenBank/DDBJ whole genome shotgun (WGS) entry which is preliminary data.</text>
</comment>
<keyword evidence="8" id="KW-1185">Reference proteome</keyword>
<reference evidence="7 8" key="1">
    <citation type="submission" date="2024-01" db="EMBL/GenBank/DDBJ databases">
        <authorList>
            <person name="Waweru B."/>
        </authorList>
    </citation>
    <scope>NUCLEOTIDE SEQUENCE [LARGE SCALE GENOMIC DNA]</scope>
</reference>
<dbReference type="AlphaFoldDB" id="A0AAV1RCA1"/>
<evidence type="ECO:0000256" key="2">
    <source>
        <dbReference type="ARBA" id="ARBA00023015"/>
    </source>
</evidence>
<sequence length="84" mass="9502">MAGLVTFSKRRFGIYRKATELVTSIGAEIVRIHHFFTPGGKPFSFDHPSFEHVINRFLEGPSNIDSTQALWEAYGMERGLKSKS</sequence>
<evidence type="ECO:0000256" key="3">
    <source>
        <dbReference type="ARBA" id="ARBA00023125"/>
    </source>
</evidence>
<accession>A0AAV1RCA1</accession>
<dbReference type="GO" id="GO:0005634">
    <property type="term" value="C:nucleus"/>
    <property type="evidence" value="ECO:0007669"/>
    <property type="project" value="UniProtKB-SubCell"/>
</dbReference>